<dbReference type="InterPro" id="IPR011989">
    <property type="entry name" value="ARM-like"/>
</dbReference>
<accession>A0ABQ8F0G6</accession>
<protein>
    <recommendedName>
        <fullName evidence="6">AP complex subunit beta</fullName>
    </recommendedName>
</protein>
<dbReference type="Proteomes" id="UP001648503">
    <property type="component" value="Unassembled WGS sequence"/>
</dbReference>
<dbReference type="InterPro" id="IPR015151">
    <property type="entry name" value="B-adaptin_app_sub_C"/>
</dbReference>
<evidence type="ECO:0000259" key="7">
    <source>
        <dbReference type="SMART" id="SM01020"/>
    </source>
</evidence>
<keyword evidence="4 6" id="KW-0653">Protein transport</keyword>
<dbReference type="InterPro" id="IPR016024">
    <property type="entry name" value="ARM-type_fold"/>
</dbReference>
<reference evidence="8 9" key="1">
    <citation type="submission" date="2021-02" db="EMBL/GenBank/DDBJ databases">
        <title>Variation within the Batrachochytrium salamandrivorans European outbreak.</title>
        <authorList>
            <person name="Kelly M."/>
            <person name="Pasmans F."/>
            <person name="Shea T.P."/>
            <person name="Munoz J.F."/>
            <person name="Carranza S."/>
            <person name="Cuomo C.A."/>
            <person name="Martel A."/>
        </authorList>
    </citation>
    <scope>NUCLEOTIDE SEQUENCE [LARGE SCALE GENOMIC DNA]</scope>
    <source>
        <strain evidence="8 9">AMFP18/2</strain>
    </source>
</reference>
<evidence type="ECO:0000256" key="5">
    <source>
        <dbReference type="ARBA" id="ARBA00023136"/>
    </source>
</evidence>
<evidence type="ECO:0000256" key="1">
    <source>
        <dbReference type="ARBA" id="ARBA00004308"/>
    </source>
</evidence>
<dbReference type="Pfam" id="PF01602">
    <property type="entry name" value="Adaptin_N"/>
    <property type="match status" value="1"/>
</dbReference>
<evidence type="ECO:0000313" key="8">
    <source>
        <dbReference type="EMBL" id="KAH6589607.1"/>
    </source>
</evidence>
<dbReference type="PIRSF" id="PIRSF002291">
    <property type="entry name" value="AP_complex_beta"/>
    <property type="match status" value="1"/>
</dbReference>
<keyword evidence="5 6" id="KW-0472">Membrane</keyword>
<evidence type="ECO:0000256" key="3">
    <source>
        <dbReference type="ARBA" id="ARBA00022448"/>
    </source>
</evidence>
<dbReference type="Pfam" id="PF09066">
    <property type="entry name" value="B2-adapt-app_C"/>
    <property type="match status" value="1"/>
</dbReference>
<dbReference type="EMBL" id="JAFCIX010000444">
    <property type="protein sequence ID" value="KAH6589607.1"/>
    <property type="molecule type" value="Genomic_DNA"/>
</dbReference>
<organism evidence="8 9">
    <name type="scientific">Batrachochytrium salamandrivorans</name>
    <dbReference type="NCBI Taxonomy" id="1357716"/>
    <lineage>
        <taxon>Eukaryota</taxon>
        <taxon>Fungi</taxon>
        <taxon>Fungi incertae sedis</taxon>
        <taxon>Chytridiomycota</taxon>
        <taxon>Chytridiomycota incertae sedis</taxon>
        <taxon>Chytridiomycetes</taxon>
        <taxon>Rhizophydiales</taxon>
        <taxon>Rhizophydiales incertae sedis</taxon>
        <taxon>Batrachochytrium</taxon>
    </lineage>
</organism>
<proteinExistence type="inferred from homology"/>
<dbReference type="PANTHER" id="PTHR11134">
    <property type="entry name" value="ADAPTOR COMPLEX SUBUNIT BETA FAMILY MEMBER"/>
    <property type="match status" value="1"/>
</dbReference>
<evidence type="ECO:0000256" key="4">
    <source>
        <dbReference type="ARBA" id="ARBA00022927"/>
    </source>
</evidence>
<gene>
    <name evidence="8" type="ORF">BASA50_009919</name>
</gene>
<comment type="function">
    <text evidence="6">Adaptins are components of the adaptor complexes which link clathrin to receptors in coated vesicles. Clathrin-associated protein complexes are believed to interact with the cytoplasmic tails of membrane proteins, leading to their selection and concentration.</text>
</comment>
<dbReference type="InterPro" id="IPR013041">
    <property type="entry name" value="Clathrin_app_Ig-like_sf"/>
</dbReference>
<sequence>MSDAKYFQRGKVHELRDELASDKKDTKSSRRRHALKKVVANMTMGNDMTALFPDVLACMTMPQLEVKKMVYLYLVTYGRNKPELTINAVGALTRDTRDENPLIRALALRTMGSIAVAAIAETLCEPLHRLLADKDPYVCKTAVLCVAKIFAFHEEIARREGFVELVKGLLNHGNPSVVANAVAALTEITFRAPDIEFKLSISHANTITSAIEECNEWGQVYILESIMTVVPDDANDASLLADRISPRLQHSNSAVVITAVRVMLYLSNYFDNDAAISGIFKKLGPPLVTLLHCNPEIQYVALRNILLILQRQPDFLKNDLKVFFCKYDDPIYVKLTKLEILFRLSNASNINMVLPELKEYAVEVDIDFVRKAVRLIGRCAIKIEESPDKCIEVLIELITTKVNYVVQEAVVVIKDIFRKYPNRYESILGILCENLDNLDESEAKASMIWIIGQYSDRIENADELLEQFLDTFKEDSSIVQLSLLTAIVKLFIKRPGVGVDLVPRVLKCVTEDIDNPDLRDRGFIYWRLLSTDPVAAKAIILSEKPCISIESDNMDGPLLNQLLYNVSMLSSLTHQPPILAPNVISKVAGFTWYTALQNKLPNASKSASVIPPHREPVNEYTNGNVIEQRLIPGLDNNLLDLSDFDNDDNGIASVSPPGYLPATAQPSLANHFGTAGGVNMSFPGYAMAPTAASVNSSHNPFALSAVGPSTTGGMGGGMGPTQGSASGGTSDLFGLTGSAPVSGYGANILQPLQGTSPAKLLLDPFSKTSAATTATRMDTSRPVLGNGAISLMEPNPPLQSVPLADSHIDRVAGDLLSLNLQTNQTALKSTFLSAQAGRGLEIKGCFSKKGASMMCEMTFTNKALQTLTDFAIIFNKNSFGLTPAQPLDIRNPLLPDQSVEVNLQLKIEGLPVLSTPVNNLQVAVKSTAGIVYFQTLVPLYLFFSDQGAQIPPPMWIKLWKEDIPNQAQFTLSLGRVGSVSHIRSRLQERNIFTINERASDGNTFLYLSAKMEDGAIFLVEMRLDASLVVCACTAKTYATHLFSPFQAACQDILC</sequence>
<keyword evidence="3 6" id="KW-0813">Transport</keyword>
<feature type="domain" description="Beta-adaptin appendage C-terminal subdomain" evidence="7">
    <location>
        <begin position="943"/>
        <end position="1050"/>
    </location>
</feature>
<dbReference type="InterPro" id="IPR026739">
    <property type="entry name" value="AP_beta"/>
</dbReference>
<dbReference type="Gene3D" id="3.30.310.10">
    <property type="entry name" value="TATA-Binding Protein"/>
    <property type="match status" value="1"/>
</dbReference>
<dbReference type="SUPFAM" id="SSF48371">
    <property type="entry name" value="ARM repeat"/>
    <property type="match status" value="1"/>
</dbReference>
<dbReference type="SUPFAM" id="SSF49348">
    <property type="entry name" value="Clathrin adaptor appendage domain"/>
    <property type="match status" value="1"/>
</dbReference>
<keyword evidence="9" id="KW-1185">Reference proteome</keyword>
<evidence type="ECO:0000313" key="9">
    <source>
        <dbReference type="Proteomes" id="UP001648503"/>
    </source>
</evidence>
<dbReference type="Gene3D" id="1.25.10.10">
    <property type="entry name" value="Leucine-rich Repeat Variant"/>
    <property type="match status" value="1"/>
</dbReference>
<evidence type="ECO:0000256" key="6">
    <source>
        <dbReference type="PIRNR" id="PIRNR002291"/>
    </source>
</evidence>
<dbReference type="InterPro" id="IPR009028">
    <property type="entry name" value="Coatomer/calthrin_app_sub_C"/>
</dbReference>
<evidence type="ECO:0000256" key="2">
    <source>
        <dbReference type="ARBA" id="ARBA00006613"/>
    </source>
</evidence>
<dbReference type="InterPro" id="IPR012295">
    <property type="entry name" value="TBP_dom_sf"/>
</dbReference>
<name>A0ABQ8F0G6_9FUNG</name>
<comment type="caution">
    <text evidence="8">The sequence shown here is derived from an EMBL/GenBank/DDBJ whole genome shotgun (WGS) entry which is preliminary data.</text>
</comment>
<dbReference type="InterPro" id="IPR002553">
    <property type="entry name" value="Clathrin/coatomer_adapt-like_N"/>
</dbReference>
<dbReference type="Gene3D" id="2.60.40.1150">
    <property type="match status" value="1"/>
</dbReference>
<dbReference type="SMART" id="SM01020">
    <property type="entry name" value="B2-adapt-app_C"/>
    <property type="match status" value="1"/>
</dbReference>
<dbReference type="SUPFAM" id="SSF55711">
    <property type="entry name" value="Subdomain of clathrin and coatomer appendage domain"/>
    <property type="match status" value="1"/>
</dbReference>
<dbReference type="InterPro" id="IPR016342">
    <property type="entry name" value="AP_complex_bsu_1_2_4"/>
</dbReference>
<dbReference type="InterPro" id="IPR013037">
    <property type="entry name" value="Clathrin_b-adaptin_app_Ig-like"/>
</dbReference>
<comment type="similarity">
    <text evidence="2 6">Belongs to the adaptor complexes large subunit family.</text>
</comment>
<comment type="subcellular location">
    <subcellularLocation>
        <location evidence="1">Endomembrane system</location>
    </subcellularLocation>
</comment>